<protein>
    <recommendedName>
        <fullName evidence="3">Cupin domain-containing protein</fullName>
    </recommendedName>
</protein>
<dbReference type="SUPFAM" id="SSF51182">
    <property type="entry name" value="RmlC-like cupins"/>
    <property type="match status" value="1"/>
</dbReference>
<reference evidence="1 2" key="1">
    <citation type="submission" date="2019-03" db="EMBL/GenBank/DDBJ databases">
        <title>Genomic Encyclopedia of Archaeal and Bacterial Type Strains, Phase II (KMG-II): from individual species to whole genera.</title>
        <authorList>
            <person name="Goeker M."/>
        </authorList>
    </citation>
    <scope>NUCLEOTIDE SEQUENCE [LARGE SCALE GENOMIC DNA]</scope>
    <source>
        <strain evidence="1 2">DSM 15388</strain>
    </source>
</reference>
<organism evidence="1 2">
    <name type="scientific">Reinekea marinisedimentorum</name>
    <dbReference type="NCBI Taxonomy" id="230495"/>
    <lineage>
        <taxon>Bacteria</taxon>
        <taxon>Pseudomonadati</taxon>
        <taxon>Pseudomonadota</taxon>
        <taxon>Gammaproteobacteria</taxon>
        <taxon>Oceanospirillales</taxon>
        <taxon>Saccharospirillaceae</taxon>
        <taxon>Reinekea</taxon>
    </lineage>
</organism>
<comment type="caution">
    <text evidence="1">The sequence shown here is derived from an EMBL/GenBank/DDBJ whole genome shotgun (WGS) entry which is preliminary data.</text>
</comment>
<evidence type="ECO:0000313" key="1">
    <source>
        <dbReference type="EMBL" id="TCS43356.1"/>
    </source>
</evidence>
<sequence>MKAIVRNIEEEFVVLSPEKQASVQVSDALLYQRLSKEYGNFSGHELIAAYEFEKDWNTWEMHPHGDEVVLLLSGCITLILKLPQGLESFTLNRSGSYLIVPKGVWHTAATNTKSKLLFITPGEGTENKSEPL</sequence>
<dbReference type="EMBL" id="SLZR01000002">
    <property type="protein sequence ID" value="TCS43356.1"/>
    <property type="molecule type" value="Genomic_DNA"/>
</dbReference>
<accession>A0A4R3ICR1</accession>
<evidence type="ECO:0008006" key="3">
    <source>
        <dbReference type="Google" id="ProtNLM"/>
    </source>
</evidence>
<gene>
    <name evidence="1" type="ORF">BCF53_102383</name>
</gene>
<dbReference type="Proteomes" id="UP000295793">
    <property type="component" value="Unassembled WGS sequence"/>
</dbReference>
<proteinExistence type="predicted"/>
<dbReference type="Gene3D" id="2.60.120.10">
    <property type="entry name" value="Jelly Rolls"/>
    <property type="match status" value="1"/>
</dbReference>
<dbReference type="OrthoDB" id="512358at2"/>
<dbReference type="InterPro" id="IPR014710">
    <property type="entry name" value="RmlC-like_jellyroll"/>
</dbReference>
<name>A0A4R3ICR1_9GAMM</name>
<evidence type="ECO:0000313" key="2">
    <source>
        <dbReference type="Proteomes" id="UP000295793"/>
    </source>
</evidence>
<dbReference type="AlphaFoldDB" id="A0A4R3ICR1"/>
<dbReference type="InterPro" id="IPR011051">
    <property type="entry name" value="RmlC_Cupin_sf"/>
</dbReference>
<keyword evidence="2" id="KW-1185">Reference proteome</keyword>